<evidence type="ECO:0000256" key="2">
    <source>
        <dbReference type="SAM" id="SignalP"/>
    </source>
</evidence>
<dbReference type="Proteomes" id="UP000031637">
    <property type="component" value="Chromosome"/>
</dbReference>
<gene>
    <name evidence="3" type="ORF">SUTH_00457</name>
</gene>
<feature type="region of interest" description="Disordered" evidence="1">
    <location>
        <begin position="25"/>
        <end position="88"/>
    </location>
</feature>
<evidence type="ECO:0008006" key="5">
    <source>
        <dbReference type="Google" id="ProtNLM"/>
    </source>
</evidence>
<evidence type="ECO:0000256" key="1">
    <source>
        <dbReference type="SAM" id="MobiDB-lite"/>
    </source>
</evidence>
<dbReference type="RefSeq" id="WP_041096776.1">
    <property type="nucleotide sequence ID" value="NZ_AP012547.1"/>
</dbReference>
<proteinExistence type="predicted"/>
<feature type="compositionally biased region" description="Basic and acidic residues" evidence="1">
    <location>
        <begin position="39"/>
        <end position="52"/>
    </location>
</feature>
<dbReference type="AlphaFoldDB" id="W0SB80"/>
<dbReference type="STRING" id="1223802.SUTH_00457"/>
<feature type="chain" id="PRO_5004794833" description="Lipoprotein" evidence="2">
    <location>
        <begin position="25"/>
        <end position="101"/>
    </location>
</feature>
<accession>W0SB80</accession>
<dbReference type="EMBL" id="AP012547">
    <property type="protein sequence ID" value="BAO28271.1"/>
    <property type="molecule type" value="Genomic_DNA"/>
</dbReference>
<dbReference type="KEGG" id="shd:SUTH_00457"/>
<organism evidence="3 4">
    <name type="scientific">Sulfuritalea hydrogenivorans sk43H</name>
    <dbReference type="NCBI Taxonomy" id="1223802"/>
    <lineage>
        <taxon>Bacteria</taxon>
        <taxon>Pseudomonadati</taxon>
        <taxon>Pseudomonadota</taxon>
        <taxon>Betaproteobacteria</taxon>
        <taxon>Nitrosomonadales</taxon>
        <taxon>Sterolibacteriaceae</taxon>
        <taxon>Sulfuritalea</taxon>
    </lineage>
</organism>
<reference evidence="3 4" key="1">
    <citation type="journal article" date="2014" name="Syst. Appl. Microbiol.">
        <title>Complete genomes of freshwater sulfur oxidizers Sulfuricella denitrificans skB26 and Sulfuritalea hydrogenivorans sk43H: genetic insights into the sulfur oxidation pathway of betaproteobacteria.</title>
        <authorList>
            <person name="Watanabe T."/>
            <person name="Kojima H."/>
            <person name="Fukui M."/>
        </authorList>
    </citation>
    <scope>NUCLEOTIDE SEQUENCE [LARGE SCALE GENOMIC DNA]</scope>
    <source>
        <strain evidence="3">DSM22779</strain>
    </source>
</reference>
<evidence type="ECO:0000313" key="4">
    <source>
        <dbReference type="Proteomes" id="UP000031637"/>
    </source>
</evidence>
<keyword evidence="2" id="KW-0732">Signal</keyword>
<protein>
    <recommendedName>
        <fullName evidence="5">Lipoprotein</fullName>
    </recommendedName>
</protein>
<dbReference type="HOGENOM" id="CLU_2290242_0_0_4"/>
<sequence length="101" mass="10714">MKNTNLIVAGAAVLSLLAFTNCRAEEPAKQSASSRQASKARDYATRQDKEGPPDVAAASSSSAAGQKEGDKTPVLDTQAIDKAAKDTGDSWKKMDKLLDRF</sequence>
<name>W0SB80_9PROT</name>
<feature type="signal peptide" evidence="2">
    <location>
        <begin position="1"/>
        <end position="24"/>
    </location>
</feature>
<evidence type="ECO:0000313" key="3">
    <source>
        <dbReference type="EMBL" id="BAO28271.1"/>
    </source>
</evidence>
<keyword evidence="4" id="KW-1185">Reference proteome</keyword>